<name>A0A0G0PV11_9BACT</name>
<dbReference type="AlphaFoldDB" id="A0A0G0PV11"/>
<organism evidence="1 2">
    <name type="scientific">Candidatus Gottesmanbacteria bacterium GW2011_GWC2_39_8</name>
    <dbReference type="NCBI Taxonomy" id="1618450"/>
    <lineage>
        <taxon>Bacteria</taxon>
        <taxon>Candidatus Gottesmaniibacteriota</taxon>
    </lineage>
</organism>
<accession>A0A0G0PV11</accession>
<reference evidence="1 2" key="1">
    <citation type="journal article" date="2015" name="Nature">
        <title>rRNA introns, odd ribosomes, and small enigmatic genomes across a large radiation of phyla.</title>
        <authorList>
            <person name="Brown C.T."/>
            <person name="Hug L.A."/>
            <person name="Thomas B.C."/>
            <person name="Sharon I."/>
            <person name="Castelle C.J."/>
            <person name="Singh A."/>
            <person name="Wilkins M.J."/>
            <person name="Williams K.H."/>
            <person name="Banfield J.F."/>
        </authorList>
    </citation>
    <scope>NUCLEOTIDE SEQUENCE [LARGE SCALE GENOMIC DNA]</scope>
</reference>
<evidence type="ECO:0000313" key="1">
    <source>
        <dbReference type="EMBL" id="KKR32014.1"/>
    </source>
</evidence>
<sequence>MTKLNSQINSLKERSFGLFINEAGKSRVSLRRV</sequence>
<evidence type="ECO:0000313" key="2">
    <source>
        <dbReference type="Proteomes" id="UP000034539"/>
    </source>
</evidence>
<dbReference type="Proteomes" id="UP000034539">
    <property type="component" value="Unassembled WGS sequence"/>
</dbReference>
<dbReference type="EMBL" id="LBXN01000054">
    <property type="protein sequence ID" value="KKR32014.1"/>
    <property type="molecule type" value="Genomic_DNA"/>
</dbReference>
<comment type="caution">
    <text evidence="1">The sequence shown here is derived from an EMBL/GenBank/DDBJ whole genome shotgun (WGS) entry which is preliminary data.</text>
</comment>
<protein>
    <submittedName>
        <fullName evidence="1">Uncharacterized protein</fullName>
    </submittedName>
</protein>
<feature type="non-terminal residue" evidence="1">
    <location>
        <position position="33"/>
    </location>
</feature>
<proteinExistence type="predicted"/>
<gene>
    <name evidence="1" type="ORF">UT63_C0054G0001</name>
</gene>